<dbReference type="AlphaFoldDB" id="A0AAD9IJ53"/>
<feature type="compositionally biased region" description="Low complexity" evidence="3">
    <location>
        <begin position="250"/>
        <end position="274"/>
    </location>
</feature>
<feature type="compositionally biased region" description="Basic residues" evidence="3">
    <location>
        <begin position="170"/>
        <end position="186"/>
    </location>
</feature>
<sequence>MEPRVTFQPGLESLGEKLAAKVRGRKKGEAETVWDAYVRRRSEKKAEQRRKGRKDVDSSEDEESEDAGSPLSPLEGEEDPFFQREEDPFNDPFFNDGAPQAAEGASDEEGRGAAKTGGRAEKRAGKKGKEAETGTSWPLSAAQKAELEMLLMDDPGRSALPVSAEAAPAAKKKLTKKERVRQKKEAKRREREEGSDAEAEPDVPAGKSLEDPRFAALMTSSAFALDPTDPRFDKRSAALAQKLSSRRAKGAPAAQTPAAAPESAPEPTPSAGSALEAMVKSLKRKSKAGAGSASKAKRL</sequence>
<evidence type="ECO:0000256" key="1">
    <source>
        <dbReference type="ARBA" id="ARBA00004604"/>
    </source>
</evidence>
<comment type="subcellular location">
    <subcellularLocation>
        <location evidence="1">Nucleus</location>
        <location evidence="1">Nucleolus</location>
    </subcellularLocation>
</comment>
<evidence type="ECO:0000256" key="2">
    <source>
        <dbReference type="ARBA" id="ARBA00023242"/>
    </source>
</evidence>
<reference evidence="5" key="1">
    <citation type="submission" date="2021-01" db="EMBL/GenBank/DDBJ databases">
        <authorList>
            <person name="Eckstrom K.M.E."/>
        </authorList>
    </citation>
    <scope>NUCLEOTIDE SEQUENCE</scope>
    <source>
        <strain evidence="5">UVCC 0001</strain>
    </source>
</reference>
<feature type="region of interest" description="Disordered" evidence="3">
    <location>
        <begin position="158"/>
        <end position="299"/>
    </location>
</feature>
<dbReference type="PANTHER" id="PTHR12202">
    <property type="entry name" value="ESF1 HOMOLOG"/>
    <property type="match status" value="1"/>
</dbReference>
<evidence type="ECO:0000256" key="3">
    <source>
        <dbReference type="SAM" id="MobiDB-lite"/>
    </source>
</evidence>
<keyword evidence="6" id="KW-1185">Reference proteome</keyword>
<dbReference type="GO" id="GO:0005730">
    <property type="term" value="C:nucleolus"/>
    <property type="evidence" value="ECO:0007669"/>
    <property type="project" value="UniProtKB-SubCell"/>
</dbReference>
<comment type="caution">
    <text evidence="5">The sequence shown here is derived from an EMBL/GenBank/DDBJ whole genome shotgun (WGS) entry which is preliminary data.</text>
</comment>
<dbReference type="EMBL" id="JASFZW010000004">
    <property type="protein sequence ID" value="KAK2078538.1"/>
    <property type="molecule type" value="Genomic_DNA"/>
</dbReference>
<evidence type="ECO:0000313" key="6">
    <source>
        <dbReference type="Proteomes" id="UP001255856"/>
    </source>
</evidence>
<gene>
    <name evidence="5" type="ORF">QBZ16_003378</name>
</gene>
<proteinExistence type="predicted"/>
<dbReference type="PANTHER" id="PTHR12202:SF0">
    <property type="entry name" value="ESF1 HOMOLOG"/>
    <property type="match status" value="1"/>
</dbReference>
<dbReference type="InterPro" id="IPR039754">
    <property type="entry name" value="Esf1"/>
</dbReference>
<evidence type="ECO:0000313" key="5">
    <source>
        <dbReference type="EMBL" id="KAK2078538.1"/>
    </source>
</evidence>
<dbReference type="GO" id="GO:0006364">
    <property type="term" value="P:rRNA processing"/>
    <property type="evidence" value="ECO:0007669"/>
    <property type="project" value="InterPro"/>
</dbReference>
<dbReference type="GO" id="GO:0003723">
    <property type="term" value="F:RNA binding"/>
    <property type="evidence" value="ECO:0007669"/>
    <property type="project" value="TreeGrafter"/>
</dbReference>
<feature type="compositionally biased region" description="Low complexity" evidence="3">
    <location>
        <begin position="158"/>
        <end position="169"/>
    </location>
</feature>
<protein>
    <recommendedName>
        <fullName evidence="4">NUC153 domain-containing protein</fullName>
    </recommendedName>
</protein>
<feature type="compositionally biased region" description="Low complexity" evidence="3">
    <location>
        <begin position="288"/>
        <end position="299"/>
    </location>
</feature>
<evidence type="ECO:0000259" key="4">
    <source>
        <dbReference type="Pfam" id="PF08159"/>
    </source>
</evidence>
<feature type="region of interest" description="Disordered" evidence="3">
    <location>
        <begin position="20"/>
        <end position="141"/>
    </location>
</feature>
<feature type="compositionally biased region" description="Basic and acidic residues" evidence="3">
    <location>
        <begin position="108"/>
        <end position="132"/>
    </location>
</feature>
<dbReference type="Pfam" id="PF08159">
    <property type="entry name" value="NUC153"/>
    <property type="match status" value="1"/>
</dbReference>
<dbReference type="Proteomes" id="UP001255856">
    <property type="component" value="Unassembled WGS sequence"/>
</dbReference>
<organism evidence="5 6">
    <name type="scientific">Prototheca wickerhamii</name>
    <dbReference type="NCBI Taxonomy" id="3111"/>
    <lineage>
        <taxon>Eukaryota</taxon>
        <taxon>Viridiplantae</taxon>
        <taxon>Chlorophyta</taxon>
        <taxon>core chlorophytes</taxon>
        <taxon>Trebouxiophyceae</taxon>
        <taxon>Chlorellales</taxon>
        <taxon>Chlorellaceae</taxon>
        <taxon>Prototheca</taxon>
    </lineage>
</organism>
<dbReference type="InterPro" id="IPR012580">
    <property type="entry name" value="NUC153"/>
</dbReference>
<name>A0AAD9IJ53_PROWI</name>
<feature type="domain" description="NUC153" evidence="4">
    <location>
        <begin position="211"/>
        <end position="235"/>
    </location>
</feature>
<feature type="compositionally biased region" description="Basic and acidic residues" evidence="3">
    <location>
        <begin position="37"/>
        <end position="46"/>
    </location>
</feature>
<keyword evidence="2" id="KW-0539">Nucleus</keyword>
<accession>A0AAD9IJ53</accession>